<dbReference type="InterPro" id="IPR025875">
    <property type="entry name" value="Leu-rich_rpt_4"/>
</dbReference>
<feature type="region of interest" description="Disordered" evidence="6">
    <location>
        <begin position="628"/>
        <end position="674"/>
    </location>
</feature>
<dbReference type="AlphaFoldDB" id="K1RAA9"/>
<feature type="compositionally biased region" description="Basic and acidic residues" evidence="6">
    <location>
        <begin position="653"/>
        <end position="674"/>
    </location>
</feature>
<evidence type="ECO:0000256" key="5">
    <source>
        <dbReference type="SAM" id="Coils"/>
    </source>
</evidence>
<gene>
    <name evidence="7" type="ORF">CGI_10019299</name>
</gene>
<dbReference type="EMBL" id="JH817097">
    <property type="protein sequence ID" value="EKC38135.1"/>
    <property type="molecule type" value="Genomic_DNA"/>
</dbReference>
<keyword evidence="4 5" id="KW-0175">Coiled coil</keyword>
<feature type="region of interest" description="Disordered" evidence="6">
    <location>
        <begin position="176"/>
        <end position="226"/>
    </location>
</feature>
<dbReference type="PANTHER" id="PTHR19423:SF1">
    <property type="entry name" value="SH3 DOMAIN-BINDING PROTEIN 5"/>
    <property type="match status" value="1"/>
</dbReference>
<dbReference type="GO" id="GO:0035556">
    <property type="term" value="P:intracellular signal transduction"/>
    <property type="evidence" value="ECO:0007669"/>
    <property type="project" value="InterPro"/>
</dbReference>
<evidence type="ECO:0000256" key="6">
    <source>
        <dbReference type="SAM" id="MobiDB-lite"/>
    </source>
</evidence>
<evidence type="ECO:0000256" key="3">
    <source>
        <dbReference type="ARBA" id="ARBA00022737"/>
    </source>
</evidence>
<dbReference type="InterPro" id="IPR001611">
    <property type="entry name" value="Leu-rich_rpt"/>
</dbReference>
<dbReference type="SMART" id="SM00365">
    <property type="entry name" value="LRR_SD22"/>
    <property type="match status" value="2"/>
</dbReference>
<feature type="compositionally biased region" description="Basic and acidic residues" evidence="6">
    <location>
        <begin position="529"/>
        <end position="538"/>
    </location>
</feature>
<sequence length="674" mass="77088">MEREDLGRYADLFSFDAVKPVRLSLHLIVKRHLPPEAKDWSHEEILEALQKVTHIRLDRENISEIDGLELLEKKVTNLYLQHNQIKCIENLECLTNLRFLTLSGNQIEAVEGLKHLQHLFFLDLSLNLIKDFDIDEFPQSLIILNLKGNPCTSHPDHRGRIIQDLPKLKQLDEVEVTSEEKLEAGFKTEEDEDDDDDDEEDEEEDKPEDKKEKAGSKNIEQLTNSTLVRSQNREELNVLNQTSADINKLENELDEARGNYKIIFTEASERLAQAAEKRRKPIQRARAYFELKEEAKRAQGESLKAARQYQSAISVYRAAKETVTLAEERLLQNGEGNLSAAWQEMMNHATMRVMDAEKEKRESEERHQLATTKCANCEKKLKQLEKRFSKSIQKAGPYFEVKQQLDIKLQHQKQNVTDLQSAIKDTKAKYSNALRNLEKISEEIHQSRRDKIMLMFPRQPGVGAESGSSLASMVPDFSLEELESVSEISDSAIEDDEPGVKDEGIYINCAFVSNGDDNKNGSDAVSDTKSSKNHETEKISQTFYEYTENSEQERNCVNNLSQERTEDIAVDVEEKLELGYKSKVSTGNSDDSTPESKDISVLRNLDELALGNSDKLVQRLINDEVNENSKGFLPENTQSDDSVLKNFDNLTVKNREESVNNRDEEAKRKEHIES</sequence>
<feature type="region of interest" description="Disordered" evidence="6">
    <location>
        <begin position="517"/>
        <end position="538"/>
    </location>
</feature>
<dbReference type="HOGENOM" id="CLU_407826_0_0_1"/>
<comment type="similarity">
    <text evidence="1">Belongs to the SH3BP5 family.</text>
</comment>
<name>K1RAA9_MAGGI</name>
<accession>K1RAA9</accession>
<dbReference type="Gene3D" id="3.80.10.10">
    <property type="entry name" value="Ribonuclease Inhibitor"/>
    <property type="match status" value="1"/>
</dbReference>
<feature type="compositionally biased region" description="Acidic residues" evidence="6">
    <location>
        <begin position="189"/>
        <end position="206"/>
    </location>
</feature>
<protein>
    <submittedName>
        <fullName evidence="7">SH3 domain-binding protein 5-like protein</fullName>
    </submittedName>
</protein>
<feature type="coiled-coil region" evidence="5">
    <location>
        <begin position="232"/>
        <end position="266"/>
    </location>
</feature>
<evidence type="ECO:0000256" key="4">
    <source>
        <dbReference type="ARBA" id="ARBA00023054"/>
    </source>
</evidence>
<dbReference type="InterPro" id="IPR032675">
    <property type="entry name" value="LRR_dom_sf"/>
</dbReference>
<dbReference type="Pfam" id="PF05276">
    <property type="entry name" value="SH3BP5"/>
    <property type="match status" value="1"/>
</dbReference>
<dbReference type="PANTHER" id="PTHR19423">
    <property type="entry name" value="SH3 DOMAIN-BINDING PROTEIN 5"/>
    <property type="match status" value="1"/>
</dbReference>
<dbReference type="InterPro" id="IPR007940">
    <property type="entry name" value="SH3BP5"/>
</dbReference>
<evidence type="ECO:0000313" key="7">
    <source>
        <dbReference type="EMBL" id="EKC38135.1"/>
    </source>
</evidence>
<feature type="compositionally biased region" description="Basic and acidic residues" evidence="6">
    <location>
        <begin position="176"/>
        <end position="188"/>
    </location>
</feature>
<dbReference type="InParanoid" id="K1RAA9"/>
<feature type="coiled-coil region" evidence="5">
    <location>
        <begin position="346"/>
        <end position="450"/>
    </location>
</feature>
<dbReference type="Pfam" id="PF12799">
    <property type="entry name" value="LRR_4"/>
    <property type="match status" value="1"/>
</dbReference>
<reference evidence="7" key="1">
    <citation type="journal article" date="2012" name="Nature">
        <title>The oyster genome reveals stress adaptation and complexity of shell formation.</title>
        <authorList>
            <person name="Zhang G."/>
            <person name="Fang X."/>
            <person name="Guo X."/>
            <person name="Li L."/>
            <person name="Luo R."/>
            <person name="Xu F."/>
            <person name="Yang P."/>
            <person name="Zhang L."/>
            <person name="Wang X."/>
            <person name="Qi H."/>
            <person name="Xiong Z."/>
            <person name="Que H."/>
            <person name="Xie Y."/>
            <person name="Holland P.W."/>
            <person name="Paps J."/>
            <person name="Zhu Y."/>
            <person name="Wu F."/>
            <person name="Chen Y."/>
            <person name="Wang J."/>
            <person name="Peng C."/>
            <person name="Meng J."/>
            <person name="Yang L."/>
            <person name="Liu J."/>
            <person name="Wen B."/>
            <person name="Zhang N."/>
            <person name="Huang Z."/>
            <person name="Zhu Q."/>
            <person name="Feng Y."/>
            <person name="Mount A."/>
            <person name="Hedgecock D."/>
            <person name="Xu Z."/>
            <person name="Liu Y."/>
            <person name="Domazet-Loso T."/>
            <person name="Du Y."/>
            <person name="Sun X."/>
            <person name="Zhang S."/>
            <person name="Liu B."/>
            <person name="Cheng P."/>
            <person name="Jiang X."/>
            <person name="Li J."/>
            <person name="Fan D."/>
            <person name="Wang W."/>
            <person name="Fu W."/>
            <person name="Wang T."/>
            <person name="Wang B."/>
            <person name="Zhang J."/>
            <person name="Peng Z."/>
            <person name="Li Y."/>
            <person name="Li N."/>
            <person name="Wang J."/>
            <person name="Chen M."/>
            <person name="He Y."/>
            <person name="Tan F."/>
            <person name="Song X."/>
            <person name="Zheng Q."/>
            <person name="Huang R."/>
            <person name="Yang H."/>
            <person name="Du X."/>
            <person name="Chen L."/>
            <person name="Yang M."/>
            <person name="Gaffney P.M."/>
            <person name="Wang S."/>
            <person name="Luo L."/>
            <person name="She Z."/>
            <person name="Ming Y."/>
            <person name="Huang W."/>
            <person name="Zhang S."/>
            <person name="Huang B."/>
            <person name="Zhang Y."/>
            <person name="Qu T."/>
            <person name="Ni P."/>
            <person name="Miao G."/>
            <person name="Wang J."/>
            <person name="Wang Q."/>
            <person name="Steinberg C.E."/>
            <person name="Wang H."/>
            <person name="Li N."/>
            <person name="Qian L."/>
            <person name="Zhang G."/>
            <person name="Li Y."/>
            <person name="Yang H."/>
            <person name="Liu X."/>
            <person name="Wang J."/>
            <person name="Yin Y."/>
            <person name="Wang J."/>
        </authorList>
    </citation>
    <scope>NUCLEOTIDE SEQUENCE [LARGE SCALE GENOMIC DNA]</scope>
    <source>
        <strain evidence="7">05x7-T-G4-1.051#20</strain>
    </source>
</reference>
<dbReference type="GO" id="GO:0005737">
    <property type="term" value="C:cytoplasm"/>
    <property type="evidence" value="ECO:0007669"/>
    <property type="project" value="TreeGrafter"/>
</dbReference>
<evidence type="ECO:0000256" key="2">
    <source>
        <dbReference type="ARBA" id="ARBA00022614"/>
    </source>
</evidence>
<dbReference type="GO" id="GO:0004860">
    <property type="term" value="F:protein kinase inhibitor activity"/>
    <property type="evidence" value="ECO:0007669"/>
    <property type="project" value="TreeGrafter"/>
</dbReference>
<dbReference type="PROSITE" id="PS51450">
    <property type="entry name" value="LRR"/>
    <property type="match status" value="2"/>
</dbReference>
<keyword evidence="2" id="KW-0433">Leucine-rich repeat</keyword>
<dbReference type="SUPFAM" id="SSF52058">
    <property type="entry name" value="L domain-like"/>
    <property type="match status" value="1"/>
</dbReference>
<keyword evidence="3" id="KW-0677">Repeat</keyword>
<evidence type="ECO:0000256" key="1">
    <source>
        <dbReference type="ARBA" id="ARBA00007796"/>
    </source>
</evidence>
<organism evidence="7">
    <name type="scientific">Magallana gigas</name>
    <name type="common">Pacific oyster</name>
    <name type="synonym">Crassostrea gigas</name>
    <dbReference type="NCBI Taxonomy" id="29159"/>
    <lineage>
        <taxon>Eukaryota</taxon>
        <taxon>Metazoa</taxon>
        <taxon>Spiralia</taxon>
        <taxon>Lophotrochozoa</taxon>
        <taxon>Mollusca</taxon>
        <taxon>Bivalvia</taxon>
        <taxon>Autobranchia</taxon>
        <taxon>Pteriomorphia</taxon>
        <taxon>Ostreida</taxon>
        <taxon>Ostreoidea</taxon>
        <taxon>Ostreidae</taxon>
        <taxon>Magallana</taxon>
    </lineage>
</organism>
<proteinExistence type="inferred from homology"/>